<sequence length="355" mass="39212">MMSSRTQPKFKLFIFLLLAITAIIFLVAGTAFAEKAVRLVVDGKEISPDVPPQLIDGRAVAPVREVAEALGAKVAWDAGSRTVKVVTGDWPGQLASSLDRAGGEFKPAPDAEGEVKKLWRVGEHRFLLEHAWNMDYSYFLCDAETGEKDLIVDFMENARFKEARNNELVFVAKGGGDCGDYSFPYLLRYDVENKKLSREELYLTRSVAFGASGAWEHVFKGVSLKDGAVALELAVAPEQVLAGGHKRPFTVVDRRHDGLTVRIYGVRCPKSSEGELKPDHPLIERISWRALPAQEPVANEDLLKEDFPYGAALKSTAAIQGPSLLVEIDTKGEPVYNIDTSRTPNHKLTYIVKIK</sequence>
<accession>A0A1M4ZX17</accession>
<dbReference type="Proteomes" id="UP000184196">
    <property type="component" value="Unassembled WGS sequence"/>
</dbReference>
<evidence type="ECO:0000259" key="1">
    <source>
        <dbReference type="Pfam" id="PF07833"/>
    </source>
</evidence>
<organism evidence="2 3">
    <name type="scientific">Desulfofundulus australicus DSM 11792</name>
    <dbReference type="NCBI Taxonomy" id="1121425"/>
    <lineage>
        <taxon>Bacteria</taxon>
        <taxon>Bacillati</taxon>
        <taxon>Bacillota</taxon>
        <taxon>Clostridia</taxon>
        <taxon>Eubacteriales</taxon>
        <taxon>Peptococcaceae</taxon>
        <taxon>Desulfofundulus</taxon>
    </lineage>
</organism>
<evidence type="ECO:0000313" key="3">
    <source>
        <dbReference type="Proteomes" id="UP000184196"/>
    </source>
</evidence>
<proteinExistence type="predicted"/>
<gene>
    <name evidence="2" type="ORF">SAMN02745218_01727</name>
</gene>
<evidence type="ECO:0000313" key="2">
    <source>
        <dbReference type="EMBL" id="SHF22156.1"/>
    </source>
</evidence>
<feature type="domain" description="Copper amine oxidase-like N-terminal" evidence="1">
    <location>
        <begin position="40"/>
        <end position="88"/>
    </location>
</feature>
<reference evidence="3" key="1">
    <citation type="submission" date="2016-11" db="EMBL/GenBank/DDBJ databases">
        <authorList>
            <person name="Varghese N."/>
            <person name="Submissions S."/>
        </authorList>
    </citation>
    <scope>NUCLEOTIDE SEQUENCE [LARGE SCALE GENOMIC DNA]</scope>
    <source>
        <strain evidence="3">DSM 11792</strain>
    </source>
</reference>
<name>A0A1M4ZX17_9FIRM</name>
<keyword evidence="3" id="KW-1185">Reference proteome</keyword>
<dbReference type="Pfam" id="PF07833">
    <property type="entry name" value="Cu_amine_oxidN1"/>
    <property type="match status" value="1"/>
</dbReference>
<dbReference type="InterPro" id="IPR012854">
    <property type="entry name" value="Cu_amine_oxidase-like_N"/>
</dbReference>
<dbReference type="InterPro" id="IPR036582">
    <property type="entry name" value="Mao_N_sf"/>
</dbReference>
<dbReference type="AlphaFoldDB" id="A0A1M4ZX17"/>
<dbReference type="SUPFAM" id="SSF55383">
    <property type="entry name" value="Copper amine oxidase, domain N"/>
    <property type="match status" value="1"/>
</dbReference>
<protein>
    <submittedName>
        <fullName evidence="2">Copper amine oxidase N-terminal domain-containing protein</fullName>
    </submittedName>
</protein>
<dbReference type="EMBL" id="FQUW01000018">
    <property type="protein sequence ID" value="SHF22156.1"/>
    <property type="molecule type" value="Genomic_DNA"/>
</dbReference>